<proteinExistence type="predicted"/>
<keyword evidence="1" id="KW-1133">Transmembrane helix</keyword>
<dbReference type="EMBL" id="CM007366">
    <property type="protein sequence ID" value="OIW10275.1"/>
    <property type="molecule type" value="Genomic_DNA"/>
</dbReference>
<organism evidence="2 3">
    <name type="scientific">Lupinus angustifolius</name>
    <name type="common">Narrow-leaved blue lupine</name>
    <dbReference type="NCBI Taxonomy" id="3871"/>
    <lineage>
        <taxon>Eukaryota</taxon>
        <taxon>Viridiplantae</taxon>
        <taxon>Streptophyta</taxon>
        <taxon>Embryophyta</taxon>
        <taxon>Tracheophyta</taxon>
        <taxon>Spermatophyta</taxon>
        <taxon>Magnoliopsida</taxon>
        <taxon>eudicotyledons</taxon>
        <taxon>Gunneridae</taxon>
        <taxon>Pentapetalae</taxon>
        <taxon>rosids</taxon>
        <taxon>fabids</taxon>
        <taxon>Fabales</taxon>
        <taxon>Fabaceae</taxon>
        <taxon>Papilionoideae</taxon>
        <taxon>50 kb inversion clade</taxon>
        <taxon>genistoids sensu lato</taxon>
        <taxon>core genistoids</taxon>
        <taxon>Genisteae</taxon>
        <taxon>Lupinus</taxon>
    </lineage>
</organism>
<dbReference type="PANTHER" id="PTHR33133:SF7">
    <property type="entry name" value="F26K24.10 PROTEIN-RELATED"/>
    <property type="match status" value="1"/>
</dbReference>
<name>A0A4P1RGH1_LUPAN</name>
<reference evidence="2 3" key="1">
    <citation type="journal article" date="2017" name="Plant Biotechnol. J.">
        <title>A comprehensive draft genome sequence for lupin (Lupinus angustifolius), an emerging health food: insights into plant-microbe interactions and legume evolution.</title>
        <authorList>
            <person name="Hane J.K."/>
            <person name="Ming Y."/>
            <person name="Kamphuis L.G."/>
            <person name="Nelson M.N."/>
            <person name="Garg G."/>
            <person name="Atkins C.A."/>
            <person name="Bayer P.E."/>
            <person name="Bravo A."/>
            <person name="Bringans S."/>
            <person name="Cannon S."/>
            <person name="Edwards D."/>
            <person name="Foley R."/>
            <person name="Gao L.L."/>
            <person name="Harrison M.J."/>
            <person name="Huang W."/>
            <person name="Hurgobin B."/>
            <person name="Li S."/>
            <person name="Liu C.W."/>
            <person name="McGrath A."/>
            <person name="Morahan G."/>
            <person name="Murray J."/>
            <person name="Weller J."/>
            <person name="Jian J."/>
            <person name="Singh K.B."/>
        </authorList>
    </citation>
    <scope>NUCLEOTIDE SEQUENCE [LARGE SCALE GENOMIC DNA]</scope>
    <source>
        <strain evidence="3">cv. Tanjil</strain>
        <tissue evidence="2">Whole plant</tissue>
    </source>
</reference>
<keyword evidence="1" id="KW-0812">Transmembrane</keyword>
<gene>
    <name evidence="2" type="ORF">TanjilG_28026</name>
</gene>
<dbReference type="Proteomes" id="UP000188354">
    <property type="component" value="Chromosome LG06"/>
</dbReference>
<accession>A0A4P1RGH1</accession>
<feature type="transmembrane region" description="Helical" evidence="1">
    <location>
        <begin position="46"/>
        <end position="69"/>
    </location>
</feature>
<feature type="transmembrane region" description="Helical" evidence="1">
    <location>
        <begin position="81"/>
        <end position="101"/>
    </location>
</feature>
<protein>
    <submittedName>
        <fullName evidence="2">Uncharacterized protein</fullName>
    </submittedName>
</protein>
<keyword evidence="3" id="KW-1185">Reference proteome</keyword>
<keyword evidence="1" id="KW-0472">Membrane</keyword>
<dbReference type="PANTHER" id="PTHR33133">
    <property type="entry name" value="OS08G0107100 PROTEIN-RELATED"/>
    <property type="match status" value="1"/>
</dbReference>
<feature type="transmembrane region" description="Helical" evidence="1">
    <location>
        <begin position="107"/>
        <end position="125"/>
    </location>
</feature>
<sequence length="230" mass="25980">MFFSVCGVSSITYSVFHAFYGTQPFNLVSSIKSISTSFFPLLATTIVLKLIFFFISFFFSFLFFLFILGTQLLIGITLSPYFLGFSTAVLVVLPMLFVMFYLQVRWILVPVVVVLEPCWGLEALRRSASLIKGMKKVALILLLFFGLVEGLYLWCIPVLNISLMGSQNGIGRTFDWRHIVLDTVGKSILLMIYLLFNIAANTVLYILCKGIHDNDKCVNDYVTLPLDDNV</sequence>
<feature type="transmembrane region" description="Helical" evidence="1">
    <location>
        <begin position="188"/>
        <end position="207"/>
    </location>
</feature>
<feature type="transmembrane region" description="Helical" evidence="1">
    <location>
        <begin position="137"/>
        <end position="159"/>
    </location>
</feature>
<dbReference type="AlphaFoldDB" id="A0A4P1RGH1"/>
<dbReference type="STRING" id="3871.A0A4P1RGH1"/>
<evidence type="ECO:0000256" key="1">
    <source>
        <dbReference type="SAM" id="Phobius"/>
    </source>
</evidence>
<dbReference type="Gramene" id="OIW10275">
    <property type="protein sequence ID" value="OIW10275"/>
    <property type="gene ID" value="TanjilG_28026"/>
</dbReference>
<evidence type="ECO:0000313" key="2">
    <source>
        <dbReference type="EMBL" id="OIW10275.1"/>
    </source>
</evidence>
<evidence type="ECO:0000313" key="3">
    <source>
        <dbReference type="Proteomes" id="UP000188354"/>
    </source>
</evidence>